<evidence type="ECO:0000313" key="1">
    <source>
        <dbReference type="EMBL" id="CAE0710622.1"/>
    </source>
</evidence>
<name>A0A7S4AC83_9STRA</name>
<dbReference type="Pfam" id="PF07386">
    <property type="entry name" value="DUF1499"/>
    <property type="match status" value="1"/>
</dbReference>
<sequence length="207" mass="22679">MILLSPRIATGASAVARIAFSLYTGSCILLNPPAEAQTGYDPTNNVLRPCPAEKNCVSSTYAEPPNRYVAPLSLVKSSETAFRQAIRDLSSEQQQFFSIASIDPSHRYIHLTTPGTSPGSIDDIELLFSDDSSSIVSLRCEAEVTLPPPPFCLKKNCINGNLDQRRRVEKVAKVLGLPSTDSDLMKDAKWTPIFFNSDRIPGFDDEI</sequence>
<reference evidence="1" key="1">
    <citation type="submission" date="2021-01" db="EMBL/GenBank/DDBJ databases">
        <authorList>
            <person name="Corre E."/>
            <person name="Pelletier E."/>
            <person name="Niang G."/>
            <person name="Scheremetjew M."/>
            <person name="Finn R."/>
            <person name="Kale V."/>
            <person name="Holt S."/>
            <person name="Cochrane G."/>
            <person name="Meng A."/>
            <person name="Brown T."/>
            <person name="Cohen L."/>
        </authorList>
    </citation>
    <scope>NUCLEOTIDE SEQUENCE</scope>
    <source>
        <strain evidence="1">10249 10 AB</strain>
    </source>
</reference>
<dbReference type="EMBL" id="HBIX01004258">
    <property type="protein sequence ID" value="CAE0710622.1"/>
    <property type="molecule type" value="Transcribed_RNA"/>
</dbReference>
<protein>
    <submittedName>
        <fullName evidence="1">Uncharacterized protein</fullName>
    </submittedName>
</protein>
<dbReference type="InterPro" id="IPR010865">
    <property type="entry name" value="DUF1499"/>
</dbReference>
<gene>
    <name evidence="1" type="ORF">PAUS00366_LOCUS3349</name>
</gene>
<accession>A0A7S4AC83</accession>
<organism evidence="1">
    <name type="scientific">Pseudo-nitzschia australis</name>
    <dbReference type="NCBI Taxonomy" id="44445"/>
    <lineage>
        <taxon>Eukaryota</taxon>
        <taxon>Sar</taxon>
        <taxon>Stramenopiles</taxon>
        <taxon>Ochrophyta</taxon>
        <taxon>Bacillariophyta</taxon>
        <taxon>Bacillariophyceae</taxon>
        <taxon>Bacillariophycidae</taxon>
        <taxon>Bacillariales</taxon>
        <taxon>Bacillariaceae</taxon>
        <taxon>Pseudo-nitzschia</taxon>
    </lineage>
</organism>
<dbReference type="PANTHER" id="PTHR34801">
    <property type="entry name" value="EXPRESSED PROTEIN"/>
    <property type="match status" value="1"/>
</dbReference>
<proteinExistence type="predicted"/>
<dbReference type="PANTHER" id="PTHR34801:SF6">
    <property type="entry name" value="SLL1620 PROTEIN"/>
    <property type="match status" value="1"/>
</dbReference>
<dbReference type="AlphaFoldDB" id="A0A7S4AC83"/>